<dbReference type="Pfam" id="PF06904">
    <property type="entry name" value="Extensin-like_C"/>
    <property type="match status" value="1"/>
</dbReference>
<evidence type="ECO:0000313" key="3">
    <source>
        <dbReference type="EMBL" id="NML72917.1"/>
    </source>
</evidence>
<organism evidence="3 4">
    <name type="scientific">Rhizobium terricola</name>
    <dbReference type="NCBI Taxonomy" id="2728849"/>
    <lineage>
        <taxon>Bacteria</taxon>
        <taxon>Pseudomonadati</taxon>
        <taxon>Pseudomonadota</taxon>
        <taxon>Alphaproteobacteria</taxon>
        <taxon>Hyphomicrobiales</taxon>
        <taxon>Rhizobiaceae</taxon>
        <taxon>Rhizobium/Agrobacterium group</taxon>
        <taxon>Rhizobium</taxon>
    </lineage>
</organism>
<sequence>MHRPLTLAASLLVLTGASLPEIGPLPPPAPTKAASQSADRSAGQTKPPDKPPIPEPKPETRDPSAPDDTEARPSAGKSGTPPRPRHPAKDRDLGGSTRAGTDPSGGLEDPPPEIEDPTAHLGCIADLGAMGTRFEELPRIDDEKGCGIDRPIRVTRLLAGVEIEPEATMRCETALELARLTRDVILPAARIAFPEKGDLTAINQASAYVCRNRNSAETGKISEHARGSAVDVASLQFGKETVPMVIAKAEDSTLAAAFQRSLNAAACLYFSTVLSPGSDEAHKDHLHLDVLERRDGYRYCR</sequence>
<dbReference type="EMBL" id="JABBGK010000001">
    <property type="protein sequence ID" value="NML72917.1"/>
    <property type="molecule type" value="Genomic_DNA"/>
</dbReference>
<keyword evidence="4" id="KW-1185">Reference proteome</keyword>
<dbReference type="InterPro" id="IPR009683">
    <property type="entry name" value="Extensin-like_C"/>
</dbReference>
<gene>
    <name evidence="3" type="ORF">HHL25_02140</name>
</gene>
<evidence type="ECO:0000256" key="1">
    <source>
        <dbReference type="SAM" id="MobiDB-lite"/>
    </source>
</evidence>
<feature type="compositionally biased region" description="Polar residues" evidence="1">
    <location>
        <begin position="33"/>
        <end position="44"/>
    </location>
</feature>
<reference evidence="3 4" key="1">
    <citation type="submission" date="2020-04" db="EMBL/GenBank/DDBJ databases">
        <title>Rhizobium sp. S-51 isolated from soil.</title>
        <authorList>
            <person name="Dahal R.H."/>
        </authorList>
    </citation>
    <scope>NUCLEOTIDE SEQUENCE [LARGE SCALE GENOMIC DNA]</scope>
    <source>
        <strain evidence="3 4">S-51</strain>
    </source>
</reference>
<evidence type="ECO:0000313" key="4">
    <source>
        <dbReference type="Proteomes" id="UP000541470"/>
    </source>
</evidence>
<proteinExistence type="predicted"/>
<accession>A0A7Y0AT76</accession>
<dbReference type="AlphaFoldDB" id="A0A7Y0AT76"/>
<evidence type="ECO:0000259" key="2">
    <source>
        <dbReference type="Pfam" id="PF06904"/>
    </source>
</evidence>
<feature type="domain" description="Extensin-like C-terminal" evidence="2">
    <location>
        <begin position="123"/>
        <end position="301"/>
    </location>
</feature>
<dbReference type="Proteomes" id="UP000541470">
    <property type="component" value="Unassembled WGS sequence"/>
</dbReference>
<comment type="caution">
    <text evidence="3">The sequence shown here is derived from an EMBL/GenBank/DDBJ whole genome shotgun (WGS) entry which is preliminary data.</text>
</comment>
<name>A0A7Y0AT76_9HYPH</name>
<dbReference type="RefSeq" id="WP_169586807.1">
    <property type="nucleotide sequence ID" value="NZ_JABBGK010000001.1"/>
</dbReference>
<feature type="region of interest" description="Disordered" evidence="1">
    <location>
        <begin position="18"/>
        <end position="119"/>
    </location>
</feature>
<protein>
    <submittedName>
        <fullName evidence="3">Extensin</fullName>
    </submittedName>
</protein>